<proteinExistence type="predicted"/>
<dbReference type="EMBL" id="JBHRWW010000003">
    <property type="protein sequence ID" value="MFC3687952.1"/>
    <property type="molecule type" value="Genomic_DNA"/>
</dbReference>
<keyword evidence="3" id="KW-1185">Reference proteome</keyword>
<comment type="caution">
    <text evidence="2">The sequence shown here is derived from an EMBL/GenBank/DDBJ whole genome shotgun (WGS) entry which is preliminary data.</text>
</comment>
<evidence type="ECO:0000313" key="3">
    <source>
        <dbReference type="Proteomes" id="UP001595685"/>
    </source>
</evidence>
<feature type="domain" description="N-acetyltransferase" evidence="1">
    <location>
        <begin position="5"/>
        <end position="167"/>
    </location>
</feature>
<protein>
    <submittedName>
        <fullName evidence="2">GNAT family N-acetyltransferase</fullName>
        <ecNumber evidence="2">2.3.-.-</ecNumber>
    </submittedName>
</protein>
<dbReference type="PANTHER" id="PTHR43792">
    <property type="entry name" value="GNAT FAMILY, PUTATIVE (AFU_ORTHOLOGUE AFUA_3G00765)-RELATED-RELATED"/>
    <property type="match status" value="1"/>
</dbReference>
<dbReference type="InterPro" id="IPR051531">
    <property type="entry name" value="N-acetyltransferase"/>
</dbReference>
<name>A0ABV7WG46_9MICO</name>
<dbReference type="EC" id="2.3.-.-" evidence="2"/>
<dbReference type="Gene3D" id="3.40.630.30">
    <property type="match status" value="1"/>
</dbReference>
<evidence type="ECO:0000313" key="2">
    <source>
        <dbReference type="EMBL" id="MFC3687952.1"/>
    </source>
</evidence>
<accession>A0ABV7WG46</accession>
<dbReference type="InterPro" id="IPR016181">
    <property type="entry name" value="Acyl_CoA_acyltransferase"/>
</dbReference>
<dbReference type="InterPro" id="IPR000182">
    <property type="entry name" value="GNAT_dom"/>
</dbReference>
<keyword evidence="2" id="KW-0808">Transferase</keyword>
<dbReference type="Proteomes" id="UP001595685">
    <property type="component" value="Unassembled WGS sequence"/>
</dbReference>
<dbReference type="Pfam" id="PF13302">
    <property type="entry name" value="Acetyltransf_3"/>
    <property type="match status" value="1"/>
</dbReference>
<reference evidence="3" key="1">
    <citation type="journal article" date="2019" name="Int. J. Syst. Evol. Microbiol.">
        <title>The Global Catalogue of Microorganisms (GCM) 10K type strain sequencing project: providing services to taxonomists for standard genome sequencing and annotation.</title>
        <authorList>
            <consortium name="The Broad Institute Genomics Platform"/>
            <consortium name="The Broad Institute Genome Sequencing Center for Infectious Disease"/>
            <person name="Wu L."/>
            <person name="Ma J."/>
        </authorList>
    </citation>
    <scope>NUCLEOTIDE SEQUENCE [LARGE SCALE GENOMIC DNA]</scope>
    <source>
        <strain evidence="3">NCAIM B.02333</strain>
    </source>
</reference>
<dbReference type="RefSeq" id="WP_340292444.1">
    <property type="nucleotide sequence ID" value="NZ_JBBEOI010000072.1"/>
</dbReference>
<dbReference type="PROSITE" id="PS51186">
    <property type="entry name" value="GNAT"/>
    <property type="match status" value="1"/>
</dbReference>
<organism evidence="2 3">
    <name type="scientific">Aquipuribacter hungaricus</name>
    <dbReference type="NCBI Taxonomy" id="545624"/>
    <lineage>
        <taxon>Bacteria</taxon>
        <taxon>Bacillati</taxon>
        <taxon>Actinomycetota</taxon>
        <taxon>Actinomycetes</taxon>
        <taxon>Micrococcales</taxon>
        <taxon>Intrasporangiaceae</taxon>
        <taxon>Aquipuribacter</taxon>
    </lineage>
</organism>
<sequence>MTARLLLRPRRVEEADVYRRLWTERDPRVPDHRRIDASGQPDLAAIAAYLRTEQEGPGLGLLAVLRKDVGDVVGYCGLVTTGNGSPEEPELAFELLSHVHGSGYATEAGGAVVAWADRAGHERLWAGVRAWNIASRRVLVKLGFRESGQVERDPVHGDSLLMVRTAGRASR</sequence>
<evidence type="ECO:0000259" key="1">
    <source>
        <dbReference type="PROSITE" id="PS51186"/>
    </source>
</evidence>
<gene>
    <name evidence="2" type="ORF">ACFOLH_06310</name>
</gene>
<dbReference type="GO" id="GO:0016746">
    <property type="term" value="F:acyltransferase activity"/>
    <property type="evidence" value="ECO:0007669"/>
    <property type="project" value="UniProtKB-KW"/>
</dbReference>
<keyword evidence="2" id="KW-0012">Acyltransferase</keyword>
<dbReference type="SUPFAM" id="SSF55729">
    <property type="entry name" value="Acyl-CoA N-acyltransferases (Nat)"/>
    <property type="match status" value="1"/>
</dbReference>
<dbReference type="PANTHER" id="PTHR43792:SF1">
    <property type="entry name" value="N-ACETYLTRANSFERASE DOMAIN-CONTAINING PROTEIN"/>
    <property type="match status" value="1"/>
</dbReference>